<proteinExistence type="predicted"/>
<sequence>MTLTDDYLAAAADRGPKPAELHAAVSDAVAATSYWGNSLSRPVFLEREPLAELSTDLEVLFAAITSLPERLYGGDLAAFARAVGLSEVQAKVVVRGNAKAPSRFGRADLYRDADGFHLLELNTGSTAGGVDNQMLNRALLDLPFVKEFVTEHDLVFKDTMAELVQTIIAEVELADERPFVVIVDFPDSFPQLEPQLLKSAAELAKYGIDATACSVDSLELRDDHLWLDGRRVDTIFRLFMLEDLHKPGALELLEPVLRAAELGHVSIFTSMDAELYGSKGVLALVSDEANRHLYSEQELVSLDRILPWTRMVRPGPVTVDGERRDLIEYAEADQNRLVLKPTTLHGGQGVVLGWQTDAASWQQQLAAAMDSPYILQRRIDPTPELFPTEDGVEPWVLLWGAFLVANGFGGLWIRGSRELDGAVVNLATGAVSTCCFHER</sequence>
<protein>
    <recommendedName>
        <fullName evidence="3">Circularly permuted ATP-grasp superfamily protein</fullName>
    </recommendedName>
</protein>
<organism evidence="1 2">
    <name type="scientific">Kribbella voronezhensis</name>
    <dbReference type="NCBI Taxonomy" id="2512212"/>
    <lineage>
        <taxon>Bacteria</taxon>
        <taxon>Bacillati</taxon>
        <taxon>Actinomycetota</taxon>
        <taxon>Actinomycetes</taxon>
        <taxon>Propionibacteriales</taxon>
        <taxon>Kribbellaceae</taxon>
        <taxon>Kribbella</taxon>
    </lineage>
</organism>
<dbReference type="OrthoDB" id="8041036at2"/>
<dbReference type="EMBL" id="SOCE01000001">
    <property type="protein sequence ID" value="TDU91323.1"/>
    <property type="molecule type" value="Genomic_DNA"/>
</dbReference>
<name>A0A4V6Q5Z5_9ACTN</name>
<dbReference type="Proteomes" id="UP000295151">
    <property type="component" value="Unassembled WGS sequence"/>
</dbReference>
<keyword evidence="2" id="KW-1185">Reference proteome</keyword>
<comment type="caution">
    <text evidence="1">The sequence shown here is derived from an EMBL/GenBank/DDBJ whole genome shotgun (WGS) entry which is preliminary data.</text>
</comment>
<evidence type="ECO:0000313" key="1">
    <source>
        <dbReference type="EMBL" id="TDU91323.1"/>
    </source>
</evidence>
<evidence type="ECO:0008006" key="3">
    <source>
        <dbReference type="Google" id="ProtNLM"/>
    </source>
</evidence>
<reference evidence="1 2" key="1">
    <citation type="submission" date="2019-03" db="EMBL/GenBank/DDBJ databases">
        <title>Genomic Encyclopedia of Type Strains, Phase III (KMG-III): the genomes of soil and plant-associated and newly described type strains.</title>
        <authorList>
            <person name="Whitman W."/>
        </authorList>
    </citation>
    <scope>NUCLEOTIDE SEQUENCE [LARGE SCALE GENOMIC DNA]</scope>
    <source>
        <strain evidence="1 2">VKM Ac-2575</strain>
    </source>
</reference>
<accession>A0A4V6Q5Z5</accession>
<dbReference type="SUPFAM" id="SSF56059">
    <property type="entry name" value="Glutathione synthetase ATP-binding domain-like"/>
    <property type="match status" value="1"/>
</dbReference>
<dbReference type="AlphaFoldDB" id="A0A4V6Q5Z5"/>
<dbReference type="RefSeq" id="WP_133981091.1">
    <property type="nucleotide sequence ID" value="NZ_SOCE01000001.1"/>
</dbReference>
<evidence type="ECO:0000313" key="2">
    <source>
        <dbReference type="Proteomes" id="UP000295151"/>
    </source>
</evidence>
<gene>
    <name evidence="1" type="ORF">EV138_4927</name>
</gene>